<dbReference type="AlphaFoldDB" id="A0A9J6CHJ0"/>
<feature type="region of interest" description="Disordered" evidence="7">
    <location>
        <begin position="1"/>
        <end position="62"/>
    </location>
</feature>
<feature type="compositionally biased region" description="Polar residues" evidence="7">
    <location>
        <begin position="26"/>
        <end position="60"/>
    </location>
</feature>
<evidence type="ECO:0000313" key="9">
    <source>
        <dbReference type="EMBL" id="KAG5681674.1"/>
    </source>
</evidence>
<dbReference type="SUPFAM" id="SSF54928">
    <property type="entry name" value="RNA-binding domain, RBD"/>
    <property type="match status" value="1"/>
</dbReference>
<evidence type="ECO:0000259" key="8">
    <source>
        <dbReference type="PROSITE" id="PS50102"/>
    </source>
</evidence>
<organism evidence="9 10">
    <name type="scientific">Polypedilum vanderplanki</name>
    <name type="common">Sleeping chironomid midge</name>
    <dbReference type="NCBI Taxonomy" id="319348"/>
    <lineage>
        <taxon>Eukaryota</taxon>
        <taxon>Metazoa</taxon>
        <taxon>Ecdysozoa</taxon>
        <taxon>Arthropoda</taxon>
        <taxon>Hexapoda</taxon>
        <taxon>Insecta</taxon>
        <taxon>Pterygota</taxon>
        <taxon>Neoptera</taxon>
        <taxon>Endopterygota</taxon>
        <taxon>Diptera</taxon>
        <taxon>Nematocera</taxon>
        <taxon>Chironomoidea</taxon>
        <taxon>Chironomidae</taxon>
        <taxon>Chironominae</taxon>
        <taxon>Polypedilum</taxon>
        <taxon>Polypedilum</taxon>
    </lineage>
</organism>
<protein>
    <recommendedName>
        <fullName evidence="5">Protein alan shepard</fullName>
    </recommendedName>
</protein>
<comment type="caution">
    <text evidence="9">The sequence shown here is derived from an EMBL/GenBank/DDBJ whole genome shotgun (WGS) entry which is preliminary data.</text>
</comment>
<dbReference type="InterPro" id="IPR000504">
    <property type="entry name" value="RRM_dom"/>
</dbReference>
<feature type="domain" description="RRM" evidence="8">
    <location>
        <begin position="164"/>
        <end position="237"/>
    </location>
</feature>
<dbReference type="GO" id="GO:1990904">
    <property type="term" value="C:ribonucleoprotein complex"/>
    <property type="evidence" value="ECO:0007669"/>
    <property type="project" value="InterPro"/>
</dbReference>
<feature type="region of interest" description="Disordered" evidence="7">
    <location>
        <begin position="492"/>
        <end position="514"/>
    </location>
</feature>
<feature type="compositionally biased region" description="Polar residues" evidence="7">
    <location>
        <begin position="1"/>
        <end position="14"/>
    </location>
</feature>
<sequence length="514" mass="55342">MQQPRYSPAPQSGSMRPARQPAPVANGNSAPPRNSYQGALHQLKSTQQRPSGPSMTSTAGAISGAPYRGASWTPSYAPTQPAYRYTAPLAQPAYAYTTTTQHTTATTYGQRVPTAASPSNTNSSSSSNTGSQSGTLSTSLSNTNTNNTMGPSTTPQQTEQLSKTNLYIRGLQQGTTDKDLHNMCSQYGNIISTKAILDKTTNKCKGYGFVDFESPACAEGAVKGLLSKGIQAQMAKVGIWVLHRPATIQQEQDPTNLYLANLPLTFKETDVEQMLSKHGQVISTRILRDQQGTSKGVGFARMESREKCEQIIQIFNGTHLQGAKDPLLVKFADGGSKKKNNFKSPDPNARVWRDVTEGVPVTYDPAMQQNGIGVNVGAHIGVPAYGRYGAPPVGGFAMPGYVPGYMMAQPIQQVDEQQYMHVAPQMSVGTTYKPDTVQPRGVSMIMSSDSATAVPYGMVPQFSTLQIGSPYISPPYPYYPPSIIHTMQMGDTEQASNAASPDEAYTTQYQHAPK</sequence>
<evidence type="ECO:0000256" key="1">
    <source>
        <dbReference type="ARBA" id="ARBA00022553"/>
    </source>
</evidence>
<dbReference type="PROSITE" id="PS50102">
    <property type="entry name" value="RRM"/>
    <property type="match status" value="2"/>
</dbReference>
<evidence type="ECO:0000256" key="7">
    <source>
        <dbReference type="SAM" id="MobiDB-lite"/>
    </source>
</evidence>
<evidence type="ECO:0000256" key="2">
    <source>
        <dbReference type="ARBA" id="ARBA00022737"/>
    </source>
</evidence>
<dbReference type="PANTHER" id="PTHR24012">
    <property type="entry name" value="RNA BINDING PROTEIN"/>
    <property type="match status" value="1"/>
</dbReference>
<keyword evidence="3 6" id="KW-0694">RNA-binding</keyword>
<dbReference type="EMBL" id="JADBJN010000001">
    <property type="protein sequence ID" value="KAG5681674.1"/>
    <property type="molecule type" value="Genomic_DNA"/>
</dbReference>
<evidence type="ECO:0000256" key="4">
    <source>
        <dbReference type="ARBA" id="ARBA00037469"/>
    </source>
</evidence>
<dbReference type="CDD" id="cd12244">
    <property type="entry name" value="RRM2_MSSP"/>
    <property type="match status" value="1"/>
</dbReference>
<feature type="region of interest" description="Disordered" evidence="7">
    <location>
        <begin position="111"/>
        <end position="159"/>
    </location>
</feature>
<keyword evidence="2" id="KW-0677">Repeat</keyword>
<dbReference type="InterPro" id="IPR002343">
    <property type="entry name" value="Hud_Sxl_RNA"/>
</dbReference>
<dbReference type="Pfam" id="PF00076">
    <property type="entry name" value="RRM_1"/>
    <property type="match status" value="2"/>
</dbReference>
<name>A0A9J6CHJ0_POLVA</name>
<dbReference type="CDD" id="cd12243">
    <property type="entry name" value="RRM1_MSSP"/>
    <property type="match status" value="1"/>
</dbReference>
<dbReference type="GO" id="GO:0003723">
    <property type="term" value="F:RNA binding"/>
    <property type="evidence" value="ECO:0007669"/>
    <property type="project" value="UniProtKB-UniRule"/>
</dbReference>
<dbReference type="FunFam" id="3.30.70.330:FF:000491">
    <property type="entry name" value="protein alan shepard isoform X6"/>
    <property type="match status" value="1"/>
</dbReference>
<dbReference type="SMART" id="SM00360">
    <property type="entry name" value="RRM"/>
    <property type="match status" value="2"/>
</dbReference>
<dbReference type="Gene3D" id="3.30.70.330">
    <property type="match status" value="2"/>
</dbReference>
<evidence type="ECO:0000256" key="3">
    <source>
        <dbReference type="ARBA" id="ARBA00022884"/>
    </source>
</evidence>
<gene>
    <name evidence="9" type="ORF">PVAND_011088</name>
</gene>
<keyword evidence="10" id="KW-1185">Reference proteome</keyword>
<dbReference type="FunFam" id="3.30.70.330:FF:000169">
    <property type="entry name" value="protein alan shepard isoform X4"/>
    <property type="match status" value="1"/>
</dbReference>
<comment type="function">
    <text evidence="4">Has a role in the perception of gravity.</text>
</comment>
<dbReference type="PRINTS" id="PR00961">
    <property type="entry name" value="HUDSXLRNA"/>
</dbReference>
<feature type="compositionally biased region" description="Low complexity" evidence="7">
    <location>
        <begin position="119"/>
        <end position="148"/>
    </location>
</feature>
<evidence type="ECO:0000256" key="6">
    <source>
        <dbReference type="PROSITE-ProRule" id="PRU00176"/>
    </source>
</evidence>
<feature type="compositionally biased region" description="Polar residues" evidence="7">
    <location>
        <begin position="149"/>
        <end position="159"/>
    </location>
</feature>
<accession>A0A9J6CHJ0</accession>
<keyword evidence="1" id="KW-0597">Phosphoprotein</keyword>
<reference evidence="9" key="1">
    <citation type="submission" date="2021-03" db="EMBL/GenBank/DDBJ databases">
        <title>Chromosome level genome of the anhydrobiotic midge Polypedilum vanderplanki.</title>
        <authorList>
            <person name="Yoshida Y."/>
            <person name="Kikawada T."/>
            <person name="Gusev O."/>
        </authorList>
    </citation>
    <scope>NUCLEOTIDE SEQUENCE</scope>
    <source>
        <strain evidence="9">NIAS01</strain>
        <tissue evidence="9">Whole body or cell culture</tissue>
    </source>
</reference>
<dbReference type="InterPro" id="IPR035979">
    <property type="entry name" value="RBD_domain_sf"/>
</dbReference>
<proteinExistence type="predicted"/>
<dbReference type="OrthoDB" id="271725at2759"/>
<evidence type="ECO:0000313" key="10">
    <source>
        <dbReference type="Proteomes" id="UP001107558"/>
    </source>
</evidence>
<feature type="domain" description="RRM" evidence="8">
    <location>
        <begin position="255"/>
        <end position="334"/>
    </location>
</feature>
<dbReference type="InterPro" id="IPR012677">
    <property type="entry name" value="Nucleotide-bd_a/b_plait_sf"/>
</dbReference>
<evidence type="ECO:0000256" key="5">
    <source>
        <dbReference type="ARBA" id="ARBA00039536"/>
    </source>
</evidence>
<dbReference type="Proteomes" id="UP001107558">
    <property type="component" value="Chromosome 1"/>
</dbReference>